<dbReference type="InterPro" id="IPR005225">
    <property type="entry name" value="Small_GTP-bd"/>
</dbReference>
<dbReference type="KEGG" id="psyt:DSAG12_00930"/>
<dbReference type="Proteomes" id="UP000321408">
    <property type="component" value="Chromosome"/>
</dbReference>
<dbReference type="Gene3D" id="3.40.50.300">
    <property type="entry name" value="P-loop containing nucleotide triphosphate hydrolases"/>
    <property type="match status" value="1"/>
</dbReference>
<dbReference type="PROSITE" id="PS51417">
    <property type="entry name" value="ARF"/>
    <property type="match status" value="1"/>
</dbReference>
<dbReference type="InterPro" id="IPR044612">
    <property type="entry name" value="ARL2/3"/>
</dbReference>
<sequence length="406" mass="47092">MVEHNYLKKILPFFKEGTDFSKIGKPTDVLDLNLIDLKDYDPNWTPFFEDADEELKTIKDLAQSKDDVVIEGLDPAETRKIGIIAEMIFWHMTQIAEYGEKQKKIVFFGLGNAGKTSLLTALSEKYSTMKEILPTRGLSRQQTKIFGYQVSSFDMGGQEEYRKSYFEKADMYFSETDILVYCIDIQDTDRYDESLDYFKKILDTYKKHKLSMPVLIAFTKFDPDLINDENLNASRIKLIDKVEKLCDDFEVGYVNSSIYERNSIENLFSLSLKRVSTSGGVIQEFLEQFTKNIDARATCLISSTGLVYGTFGETHQEEEMLKNSAAYLQNLYLFHITQQGLNIQKEDFYELHYSRNNLHFVSEYITMAENDGGLVYLWILTNNLRKEILGIPKFREDIQPLIELFI</sequence>
<evidence type="ECO:0000256" key="1">
    <source>
        <dbReference type="ARBA" id="ARBA00022741"/>
    </source>
</evidence>
<dbReference type="RefSeq" id="WP_147662031.1">
    <property type="nucleotide sequence ID" value="NZ_CP042905.2"/>
</dbReference>
<dbReference type="OrthoDB" id="49590at2157"/>
<dbReference type="InterPro" id="IPR027417">
    <property type="entry name" value="P-loop_NTPase"/>
</dbReference>
<dbReference type="PRINTS" id="PR00449">
    <property type="entry name" value="RASTRNSFRMNG"/>
</dbReference>
<protein>
    <submittedName>
        <fullName evidence="3">ADP-ribosylation factor-like protein</fullName>
    </submittedName>
</protein>
<proteinExistence type="predicted"/>
<dbReference type="AlphaFoldDB" id="A0A5B9D8A4"/>
<keyword evidence="2" id="KW-0342">GTP-binding</keyword>
<dbReference type="PANTHER" id="PTHR45697">
    <property type="entry name" value="ADP-RIBOSYLATION FACTOR-LIKE PROTEIN 2-RELATED"/>
    <property type="match status" value="1"/>
</dbReference>
<reference evidence="3 4" key="2">
    <citation type="journal article" date="2024" name="Int. J. Syst. Evol. Microbiol.">
        <title>Promethearchaeum syntrophicum gen. nov., sp. nov., an anaerobic, obligately syntrophic archaeon, the first isolate of the lineage 'Asgard' archaea, and proposal of the new archaeal phylum Promethearchaeota phyl. nov. and kingdom Promethearchaeati regn. nov.</title>
        <authorList>
            <person name="Imachi H."/>
            <person name="Nobu M.K."/>
            <person name="Kato S."/>
            <person name="Takaki Y."/>
            <person name="Miyazaki M."/>
            <person name="Miyata M."/>
            <person name="Ogawara M."/>
            <person name="Saito Y."/>
            <person name="Sakai S."/>
            <person name="Tahara Y.O."/>
            <person name="Takano Y."/>
            <person name="Tasumi E."/>
            <person name="Uematsu K."/>
            <person name="Yoshimura T."/>
            <person name="Itoh T."/>
            <person name="Ohkuma M."/>
            <person name="Takai K."/>
        </authorList>
    </citation>
    <scope>NUCLEOTIDE SEQUENCE [LARGE SCALE GENOMIC DNA]</scope>
    <source>
        <strain evidence="3 4">MK-D1</strain>
    </source>
</reference>
<dbReference type="GO" id="GO:0003924">
    <property type="term" value="F:GTPase activity"/>
    <property type="evidence" value="ECO:0007669"/>
    <property type="project" value="InterPro"/>
</dbReference>
<evidence type="ECO:0000313" key="3">
    <source>
        <dbReference type="EMBL" id="QEE15107.1"/>
    </source>
</evidence>
<evidence type="ECO:0000256" key="2">
    <source>
        <dbReference type="ARBA" id="ARBA00023134"/>
    </source>
</evidence>
<keyword evidence="1" id="KW-0547">Nucleotide-binding</keyword>
<dbReference type="SMART" id="SM00178">
    <property type="entry name" value="SAR"/>
    <property type="match status" value="1"/>
</dbReference>
<gene>
    <name evidence="3" type="ORF">DSAG12_00930</name>
</gene>
<accession>A0A5B9D8A4</accession>
<organism evidence="3 4">
    <name type="scientific">Promethearchaeum syntrophicum</name>
    <dbReference type="NCBI Taxonomy" id="2594042"/>
    <lineage>
        <taxon>Archaea</taxon>
        <taxon>Promethearchaeati</taxon>
        <taxon>Promethearchaeota</taxon>
        <taxon>Promethearchaeia</taxon>
        <taxon>Promethearchaeales</taxon>
        <taxon>Promethearchaeaceae</taxon>
        <taxon>Promethearchaeum</taxon>
    </lineage>
</organism>
<keyword evidence="4" id="KW-1185">Reference proteome</keyword>
<dbReference type="Pfam" id="PF00025">
    <property type="entry name" value="Arf"/>
    <property type="match status" value="1"/>
</dbReference>
<dbReference type="SUPFAM" id="SSF52540">
    <property type="entry name" value="P-loop containing nucleoside triphosphate hydrolases"/>
    <property type="match status" value="1"/>
</dbReference>
<dbReference type="EMBL" id="CP042905">
    <property type="protein sequence ID" value="QEE15107.1"/>
    <property type="molecule type" value="Genomic_DNA"/>
</dbReference>
<dbReference type="NCBIfam" id="TIGR00231">
    <property type="entry name" value="small_GTP"/>
    <property type="match status" value="1"/>
</dbReference>
<name>A0A5B9D8A4_9ARCH</name>
<dbReference type="InterPro" id="IPR006689">
    <property type="entry name" value="Small_GTPase_ARF/SAR"/>
</dbReference>
<reference evidence="3 4" key="1">
    <citation type="journal article" date="2020" name="Nature">
        <title>Isolation of an archaeon at the prokaryote-eukaryote interface.</title>
        <authorList>
            <person name="Imachi H."/>
            <person name="Nobu M.K."/>
            <person name="Nakahara N."/>
            <person name="Morono Y."/>
            <person name="Ogawara M."/>
            <person name="Takaki Y."/>
            <person name="Takano Y."/>
            <person name="Uematsu K."/>
            <person name="Ikuta T."/>
            <person name="Ito M."/>
            <person name="Matsui Y."/>
            <person name="Miyazaki M."/>
            <person name="Murata K."/>
            <person name="Saito Y."/>
            <person name="Sakai S."/>
            <person name="Song C."/>
            <person name="Tasumi E."/>
            <person name="Yamanaka Y."/>
            <person name="Yamaguchi T."/>
            <person name="Kamagata Y."/>
            <person name="Tamaki H."/>
            <person name="Takai K."/>
        </authorList>
    </citation>
    <scope>NUCLEOTIDE SEQUENCE [LARGE SCALE GENOMIC DNA]</scope>
    <source>
        <strain evidence="3 4">MK-D1</strain>
    </source>
</reference>
<evidence type="ECO:0000313" key="4">
    <source>
        <dbReference type="Proteomes" id="UP000321408"/>
    </source>
</evidence>
<dbReference type="GO" id="GO:0005525">
    <property type="term" value="F:GTP binding"/>
    <property type="evidence" value="ECO:0007669"/>
    <property type="project" value="UniProtKB-KW"/>
</dbReference>
<dbReference type="GeneID" id="41328928"/>